<keyword evidence="2" id="KW-1185">Reference proteome</keyword>
<name>A0A9W5X5B0_9BACI</name>
<accession>A0A9W5X5B0</accession>
<reference evidence="1" key="1">
    <citation type="journal article" date="2014" name="Int. J. Syst. Evol. Microbiol.">
        <title>Complete genome sequence of Corynebacterium casei LMG S-19264T (=DSM 44701T), isolated from a smear-ripened cheese.</title>
        <authorList>
            <consortium name="US DOE Joint Genome Institute (JGI-PGF)"/>
            <person name="Walter F."/>
            <person name="Albersmeier A."/>
            <person name="Kalinowski J."/>
            <person name="Ruckert C."/>
        </authorList>
    </citation>
    <scope>NUCLEOTIDE SEQUENCE</scope>
    <source>
        <strain evidence="1">CGMCC 1.15454</strain>
    </source>
</reference>
<dbReference type="AlphaFoldDB" id="A0A9W5X5B0"/>
<dbReference type="Proteomes" id="UP000621492">
    <property type="component" value="Unassembled WGS sequence"/>
</dbReference>
<proteinExistence type="predicted"/>
<dbReference type="SUPFAM" id="SSF160515">
    <property type="entry name" value="YueI-like"/>
    <property type="match status" value="1"/>
</dbReference>
<dbReference type="Gene3D" id="3.30.1330.30">
    <property type="match status" value="1"/>
</dbReference>
<gene>
    <name evidence="1" type="ORF">GCM10011409_19630</name>
</gene>
<dbReference type="InterPro" id="IPR029064">
    <property type="entry name" value="Ribosomal_eL30-like_sf"/>
</dbReference>
<dbReference type="EMBL" id="BMJD01000013">
    <property type="protein sequence ID" value="GGB42174.1"/>
    <property type="molecule type" value="Genomic_DNA"/>
</dbReference>
<protein>
    <recommendedName>
        <fullName evidence="3">DUF1694 domain-containing protein</fullName>
    </recommendedName>
</protein>
<reference evidence="1" key="2">
    <citation type="submission" date="2020-09" db="EMBL/GenBank/DDBJ databases">
        <authorList>
            <person name="Sun Q."/>
            <person name="Zhou Y."/>
        </authorList>
    </citation>
    <scope>NUCLEOTIDE SEQUENCE</scope>
    <source>
        <strain evidence="1">CGMCC 1.15454</strain>
    </source>
</reference>
<dbReference type="Pfam" id="PF07997">
    <property type="entry name" value="DUF1694"/>
    <property type="match status" value="1"/>
</dbReference>
<dbReference type="RefSeq" id="WP_088051223.1">
    <property type="nucleotide sequence ID" value="NZ_BMJD01000013.1"/>
</dbReference>
<evidence type="ECO:0008006" key="3">
    <source>
        <dbReference type="Google" id="ProtNLM"/>
    </source>
</evidence>
<dbReference type="PIRSF" id="PIRSF034303">
    <property type="entry name" value="DUF1694"/>
    <property type="match status" value="1"/>
</dbReference>
<comment type="caution">
    <text evidence="1">The sequence shown here is derived from an EMBL/GenBank/DDBJ whole genome shotgun (WGS) entry which is preliminary data.</text>
</comment>
<sequence>MKKVEDYLNEGIYGVRKPKQAERLKYLGTLRERIVVALSKGQVMADKGLNGLEDAMQKHPDSKLLLNGHIPSRFFEEERKLAKIYNIPYTSITNEDYDSEIGAVLTYDFAIDKETIFVDDDDDSVTERKQDEPKSLLDKIRHWFFPPV</sequence>
<evidence type="ECO:0000313" key="1">
    <source>
        <dbReference type="EMBL" id="GGB42174.1"/>
    </source>
</evidence>
<evidence type="ECO:0000313" key="2">
    <source>
        <dbReference type="Proteomes" id="UP000621492"/>
    </source>
</evidence>
<dbReference type="InterPro" id="IPR012543">
    <property type="entry name" value="DUF1694"/>
</dbReference>
<organism evidence="1 2">
    <name type="scientific">Lentibacillus populi</name>
    <dbReference type="NCBI Taxonomy" id="1827502"/>
    <lineage>
        <taxon>Bacteria</taxon>
        <taxon>Bacillati</taxon>
        <taxon>Bacillota</taxon>
        <taxon>Bacilli</taxon>
        <taxon>Bacillales</taxon>
        <taxon>Bacillaceae</taxon>
        <taxon>Lentibacillus</taxon>
    </lineage>
</organism>